<proteinExistence type="predicted"/>
<reference evidence="1 2" key="1">
    <citation type="submission" date="2017-11" db="EMBL/GenBank/DDBJ databases">
        <authorList>
            <person name="Han C.G."/>
        </authorList>
    </citation>
    <scope>NUCLEOTIDE SEQUENCE [LARGE SCALE GENOMIC DNA]</scope>
    <source>
        <strain evidence="1 2">HCNT1</strain>
    </source>
</reference>
<dbReference type="Proteomes" id="UP000232164">
    <property type="component" value="Unassembled WGS sequence"/>
</dbReference>
<protein>
    <recommendedName>
        <fullName evidence="3">Beta-lactamase-related domain-containing protein</fullName>
    </recommendedName>
</protein>
<evidence type="ECO:0008006" key="3">
    <source>
        <dbReference type="Google" id="ProtNLM"/>
    </source>
</evidence>
<evidence type="ECO:0000313" key="2">
    <source>
        <dbReference type="Proteomes" id="UP000232164"/>
    </source>
</evidence>
<reference evidence="1 2" key="2">
    <citation type="submission" date="2017-12" db="EMBL/GenBank/DDBJ databases">
        <title>Genome sequence of Rhizobium sullae HCNT1 isolated from Sulla coronaria nodules and featuring peculiar denitrification phenotypes.</title>
        <authorList>
            <person name="De Diego-Diaz B."/>
            <person name="Treu L."/>
            <person name="Campanaro S."/>
            <person name="Da Silva Duarte V."/>
            <person name="Basaglia M."/>
            <person name="Favaro L."/>
            <person name="Casella S."/>
            <person name="Squartini A."/>
        </authorList>
    </citation>
    <scope>NUCLEOTIDE SEQUENCE [LARGE SCALE GENOMIC DNA]</scope>
    <source>
        <strain evidence="1 2">HCNT1</strain>
    </source>
</reference>
<comment type="caution">
    <text evidence="1">The sequence shown here is derived from an EMBL/GenBank/DDBJ whole genome shotgun (WGS) entry which is preliminary data.</text>
</comment>
<sequence>MGVCALFVIKGRTIRVEMYNEKEICGEVANGRNKDYGVASMAKSLTSTLLGQVLAEKYNLRTRSQFEALLERRVGSFLDLSDRMKLATLHQRH</sequence>
<dbReference type="EMBL" id="PIQN01000008">
    <property type="protein sequence ID" value="PKA43206.1"/>
    <property type="molecule type" value="Genomic_DNA"/>
</dbReference>
<dbReference type="AlphaFoldDB" id="A0A2N0DAT8"/>
<name>A0A2N0DAT8_RHISU</name>
<evidence type="ECO:0000313" key="1">
    <source>
        <dbReference type="EMBL" id="PKA43206.1"/>
    </source>
</evidence>
<accession>A0A2N0DAT8</accession>
<gene>
    <name evidence="1" type="ORF">CWR43_14260</name>
</gene>
<organism evidence="1 2">
    <name type="scientific">Rhizobium sullae</name>
    <name type="common">Rhizobium hedysari</name>
    <dbReference type="NCBI Taxonomy" id="50338"/>
    <lineage>
        <taxon>Bacteria</taxon>
        <taxon>Pseudomonadati</taxon>
        <taxon>Pseudomonadota</taxon>
        <taxon>Alphaproteobacteria</taxon>
        <taxon>Hyphomicrobiales</taxon>
        <taxon>Rhizobiaceae</taxon>
        <taxon>Rhizobium/Agrobacterium group</taxon>
        <taxon>Rhizobium</taxon>
    </lineage>
</organism>